<comment type="caution">
    <text evidence="1">The sequence shown here is derived from an EMBL/GenBank/DDBJ whole genome shotgun (WGS) entry which is preliminary data.</text>
</comment>
<reference evidence="2" key="1">
    <citation type="journal article" date="2022" name="Mol. Ecol. Resour.">
        <title>The genomes of chicory, endive, great burdock and yacon provide insights into Asteraceae palaeo-polyploidization history and plant inulin production.</title>
        <authorList>
            <person name="Fan W."/>
            <person name="Wang S."/>
            <person name="Wang H."/>
            <person name="Wang A."/>
            <person name="Jiang F."/>
            <person name="Liu H."/>
            <person name="Zhao H."/>
            <person name="Xu D."/>
            <person name="Zhang Y."/>
        </authorList>
    </citation>
    <scope>NUCLEOTIDE SEQUENCE [LARGE SCALE GENOMIC DNA]</scope>
    <source>
        <strain evidence="2">cv. Punajuju</strain>
    </source>
</reference>
<sequence>MIAARLDFRKLQHGCEHYRRRCKLRAPCCNKVFSCRHCHNEYTTRLNNPTERHKMVREDVRQVVCTICNTEQPVNQICGNCGVKMGEYFCGICKLFDDDTSKQQFHCNDCGICRVYGRENYYHCDKCGCCFRNDLRGSHTCLENSMKFACPVCHEYLFESSKASKLMHCGHGIHVDCYSAMLRKNQTSCPLCSKSSISRQEDVKIKRGD</sequence>
<gene>
    <name evidence="1" type="ORF">L2E82_48214</name>
</gene>
<evidence type="ECO:0000313" key="1">
    <source>
        <dbReference type="EMBL" id="KAI3690237.1"/>
    </source>
</evidence>
<name>A0ACB8YY73_CICIN</name>
<protein>
    <submittedName>
        <fullName evidence="1">Uncharacterized protein</fullName>
    </submittedName>
</protein>
<dbReference type="EMBL" id="CM042017">
    <property type="protein sequence ID" value="KAI3690237.1"/>
    <property type="molecule type" value="Genomic_DNA"/>
</dbReference>
<keyword evidence="2" id="KW-1185">Reference proteome</keyword>
<evidence type="ECO:0000313" key="2">
    <source>
        <dbReference type="Proteomes" id="UP001055811"/>
    </source>
</evidence>
<accession>A0ACB8YY73</accession>
<dbReference type="Proteomes" id="UP001055811">
    <property type="component" value="Linkage Group LG09"/>
</dbReference>
<proteinExistence type="predicted"/>
<reference evidence="1 2" key="2">
    <citation type="journal article" date="2022" name="Mol. Ecol. Resour.">
        <title>The genomes of chicory, endive, great burdock and yacon provide insights into Asteraceae paleo-polyploidization history and plant inulin production.</title>
        <authorList>
            <person name="Fan W."/>
            <person name="Wang S."/>
            <person name="Wang H."/>
            <person name="Wang A."/>
            <person name="Jiang F."/>
            <person name="Liu H."/>
            <person name="Zhao H."/>
            <person name="Xu D."/>
            <person name="Zhang Y."/>
        </authorList>
    </citation>
    <scope>NUCLEOTIDE SEQUENCE [LARGE SCALE GENOMIC DNA]</scope>
    <source>
        <strain evidence="2">cv. Punajuju</strain>
        <tissue evidence="1">Leaves</tissue>
    </source>
</reference>
<organism evidence="1 2">
    <name type="scientific">Cichorium intybus</name>
    <name type="common">Chicory</name>
    <dbReference type="NCBI Taxonomy" id="13427"/>
    <lineage>
        <taxon>Eukaryota</taxon>
        <taxon>Viridiplantae</taxon>
        <taxon>Streptophyta</taxon>
        <taxon>Embryophyta</taxon>
        <taxon>Tracheophyta</taxon>
        <taxon>Spermatophyta</taxon>
        <taxon>Magnoliopsida</taxon>
        <taxon>eudicotyledons</taxon>
        <taxon>Gunneridae</taxon>
        <taxon>Pentapetalae</taxon>
        <taxon>asterids</taxon>
        <taxon>campanulids</taxon>
        <taxon>Asterales</taxon>
        <taxon>Asteraceae</taxon>
        <taxon>Cichorioideae</taxon>
        <taxon>Cichorieae</taxon>
        <taxon>Cichoriinae</taxon>
        <taxon>Cichorium</taxon>
    </lineage>
</organism>